<dbReference type="Proteomes" id="UP000305948">
    <property type="component" value="Unassembled WGS sequence"/>
</dbReference>
<reference evidence="1 2" key="1">
    <citation type="journal article" date="2019" name="Nat. Ecol. Evol.">
        <title>Megaphylogeny resolves global patterns of mushroom evolution.</title>
        <authorList>
            <person name="Varga T."/>
            <person name="Krizsan K."/>
            <person name="Foldi C."/>
            <person name="Dima B."/>
            <person name="Sanchez-Garcia M."/>
            <person name="Sanchez-Ramirez S."/>
            <person name="Szollosi G.J."/>
            <person name="Szarkandi J.G."/>
            <person name="Papp V."/>
            <person name="Albert L."/>
            <person name="Andreopoulos W."/>
            <person name="Angelini C."/>
            <person name="Antonin V."/>
            <person name="Barry K.W."/>
            <person name="Bougher N.L."/>
            <person name="Buchanan P."/>
            <person name="Buyck B."/>
            <person name="Bense V."/>
            <person name="Catcheside P."/>
            <person name="Chovatia M."/>
            <person name="Cooper J."/>
            <person name="Damon W."/>
            <person name="Desjardin D."/>
            <person name="Finy P."/>
            <person name="Geml J."/>
            <person name="Haridas S."/>
            <person name="Hughes K."/>
            <person name="Justo A."/>
            <person name="Karasinski D."/>
            <person name="Kautmanova I."/>
            <person name="Kiss B."/>
            <person name="Kocsube S."/>
            <person name="Kotiranta H."/>
            <person name="LaButti K.M."/>
            <person name="Lechner B.E."/>
            <person name="Liimatainen K."/>
            <person name="Lipzen A."/>
            <person name="Lukacs Z."/>
            <person name="Mihaltcheva S."/>
            <person name="Morgado L.N."/>
            <person name="Niskanen T."/>
            <person name="Noordeloos M.E."/>
            <person name="Ohm R.A."/>
            <person name="Ortiz-Santana B."/>
            <person name="Ovrebo C."/>
            <person name="Racz N."/>
            <person name="Riley R."/>
            <person name="Savchenko A."/>
            <person name="Shiryaev A."/>
            <person name="Soop K."/>
            <person name="Spirin V."/>
            <person name="Szebenyi C."/>
            <person name="Tomsovsky M."/>
            <person name="Tulloss R.E."/>
            <person name="Uehling J."/>
            <person name="Grigoriev I.V."/>
            <person name="Vagvolgyi C."/>
            <person name="Papp T."/>
            <person name="Martin F.M."/>
            <person name="Miettinen O."/>
            <person name="Hibbett D.S."/>
            <person name="Nagy L.G."/>
        </authorList>
    </citation>
    <scope>NUCLEOTIDE SEQUENCE [LARGE SCALE GENOMIC DNA]</scope>
    <source>
        <strain evidence="1 2">OMC1185</strain>
    </source>
</reference>
<gene>
    <name evidence="1" type="ORF">OE88DRAFT_1653574</name>
</gene>
<protein>
    <submittedName>
        <fullName evidence="1">Uncharacterized protein</fullName>
    </submittedName>
</protein>
<name>A0A5C3NDN3_9AGAM</name>
<sequence>MEFCIRTWRRCAHAPTGAVHMFDLLQSERAPSRFARNVSVRLLSAWKEARIRETMTVVFLGYVHVHASKTRSSLAGNNVNYGQVHRSCDHQL</sequence>
<evidence type="ECO:0000313" key="1">
    <source>
        <dbReference type="EMBL" id="TFK54977.1"/>
    </source>
</evidence>
<proteinExistence type="predicted"/>
<dbReference type="EMBL" id="ML213505">
    <property type="protein sequence ID" value="TFK54977.1"/>
    <property type="molecule type" value="Genomic_DNA"/>
</dbReference>
<dbReference type="AlphaFoldDB" id="A0A5C3NDN3"/>
<organism evidence="1 2">
    <name type="scientific">Heliocybe sulcata</name>
    <dbReference type="NCBI Taxonomy" id="5364"/>
    <lineage>
        <taxon>Eukaryota</taxon>
        <taxon>Fungi</taxon>
        <taxon>Dikarya</taxon>
        <taxon>Basidiomycota</taxon>
        <taxon>Agaricomycotina</taxon>
        <taxon>Agaricomycetes</taxon>
        <taxon>Gloeophyllales</taxon>
        <taxon>Gloeophyllaceae</taxon>
        <taxon>Heliocybe</taxon>
    </lineage>
</organism>
<keyword evidence="2" id="KW-1185">Reference proteome</keyword>
<accession>A0A5C3NDN3</accession>
<evidence type="ECO:0000313" key="2">
    <source>
        <dbReference type="Proteomes" id="UP000305948"/>
    </source>
</evidence>